<dbReference type="AlphaFoldDB" id="A0A3N4I7S0"/>
<evidence type="ECO:0000259" key="1">
    <source>
        <dbReference type="Pfam" id="PF14737"/>
    </source>
</evidence>
<keyword evidence="3" id="KW-1185">Reference proteome</keyword>
<dbReference type="Pfam" id="PF14737">
    <property type="entry name" value="DUF4470"/>
    <property type="match status" value="1"/>
</dbReference>
<dbReference type="EMBL" id="ML119679">
    <property type="protein sequence ID" value="RPA81527.1"/>
    <property type="molecule type" value="Genomic_DNA"/>
</dbReference>
<protein>
    <recommendedName>
        <fullName evidence="1">DUF4470 domain-containing protein</fullName>
    </recommendedName>
</protein>
<reference evidence="2 3" key="1">
    <citation type="journal article" date="2018" name="Nat. Ecol. Evol.">
        <title>Pezizomycetes genomes reveal the molecular basis of ectomycorrhizal truffle lifestyle.</title>
        <authorList>
            <person name="Murat C."/>
            <person name="Payen T."/>
            <person name="Noel B."/>
            <person name="Kuo A."/>
            <person name="Morin E."/>
            <person name="Chen J."/>
            <person name="Kohler A."/>
            <person name="Krizsan K."/>
            <person name="Balestrini R."/>
            <person name="Da Silva C."/>
            <person name="Montanini B."/>
            <person name="Hainaut M."/>
            <person name="Levati E."/>
            <person name="Barry K.W."/>
            <person name="Belfiori B."/>
            <person name="Cichocki N."/>
            <person name="Clum A."/>
            <person name="Dockter R.B."/>
            <person name="Fauchery L."/>
            <person name="Guy J."/>
            <person name="Iotti M."/>
            <person name="Le Tacon F."/>
            <person name="Lindquist E.A."/>
            <person name="Lipzen A."/>
            <person name="Malagnac F."/>
            <person name="Mello A."/>
            <person name="Molinier V."/>
            <person name="Miyauchi S."/>
            <person name="Poulain J."/>
            <person name="Riccioni C."/>
            <person name="Rubini A."/>
            <person name="Sitrit Y."/>
            <person name="Splivallo R."/>
            <person name="Traeger S."/>
            <person name="Wang M."/>
            <person name="Zifcakova L."/>
            <person name="Wipf D."/>
            <person name="Zambonelli A."/>
            <person name="Paolocci F."/>
            <person name="Nowrousian M."/>
            <person name="Ottonello S."/>
            <person name="Baldrian P."/>
            <person name="Spatafora J.W."/>
            <person name="Henrissat B."/>
            <person name="Nagy L.G."/>
            <person name="Aury J.M."/>
            <person name="Wincker P."/>
            <person name="Grigoriev I.V."/>
            <person name="Bonfante P."/>
            <person name="Martin F.M."/>
        </authorList>
    </citation>
    <scope>NUCLEOTIDE SEQUENCE [LARGE SCALE GENOMIC DNA]</scope>
    <source>
        <strain evidence="2 3">RN42</strain>
    </source>
</reference>
<name>A0A3N4I7S0_ASCIM</name>
<organism evidence="2 3">
    <name type="scientific">Ascobolus immersus RN42</name>
    <dbReference type="NCBI Taxonomy" id="1160509"/>
    <lineage>
        <taxon>Eukaryota</taxon>
        <taxon>Fungi</taxon>
        <taxon>Dikarya</taxon>
        <taxon>Ascomycota</taxon>
        <taxon>Pezizomycotina</taxon>
        <taxon>Pezizomycetes</taxon>
        <taxon>Pezizales</taxon>
        <taxon>Ascobolaceae</taxon>
        <taxon>Ascobolus</taxon>
    </lineage>
</organism>
<evidence type="ECO:0000313" key="3">
    <source>
        <dbReference type="Proteomes" id="UP000275078"/>
    </source>
</evidence>
<accession>A0A3N4I7S0</accession>
<sequence length="1194" mass="131922">MAHVFCYWPRPFFYAFGNTPAVCLTDHLSPEEDAEVLLLGCGDVRNLLYTMFVDDSHGRVGKAKLDVTCCDLEPGVLARNILLFSMLADDIQGKHTDHIWSFYYDIYLSDETSKFVTAQARKLSKLSGSMEVWHNGAYGKWLRMVSVGSLETLHGLWSNYARVSGFSAAQKETFAQNYAHGVEESKKMAKGLDAAAPVRCVEAFASKDPSFTESLYGCQEQLWKTGTTSTTGKTARTPNPTLAFTGNGDNFCLHYASNPALGFHLLPIIVACKGPKKVGKKTTPSTIFIECRRQFSSWTTKFRSTLQASLKSTGCGIVFRFFVGDVFAVCTGLQEAGRATGIDCYPHAWSPTQLVLNEADYCIGDNAERPNQLAAPTRFNTIDTSNLVDHVGMLNLLTATIPLLQKSLSSTLLTESLANDGAKATESLQDGLFGDPLTMALLLGVFPSSYFVGYSSRSTAANALLIAISDPQKRGARFERIPWKALQSGFTDELPDLEAKISVDPAQLYSFLYQKIYLLMFEHENLSNRFQAMRLGQTQLAKYNNFHYIRESFAKFLAFLKTRLDVEWKAVMDGLILCISQDKDLFGGMRRFQELCTQFEILGVYDTSGFVPAYLKEFPGAHPGPPQIMLWRSIPLVVSVTMVVPRRKLSSLLTHDSAMGSPVLQARVTTPKFTSEFHSLQVAFGKVLLSSDGTVTLEQDPDGIKGSSDVVVTFRLLSWLIRDCPERTEVSLGVYPTMYADQYFKPKLGSELEFYSTKLAITDSVYISELPPNFKNASKPISSEKTTVKPSTSALTGRTITAHFSGPSFLKLQKITVKVSQGLPAAGKLSSMQCKSQACNTIALSVGPTCRKNIQFPLPIDFGTLKKTVDKKVPYIELTASVGDVQPLYYEIQRQKRFPMLPTAAGMVLWNIHRLSLDSLPAIDLSVGKHDWISGHLGCTMSAKERKVHLSEDTTGNLSNTLVGIKDTISHLFLIFQNAPTDRTTKMFAISTRANAEAPKLDEYIILVSDMRFDLASQTAVLDAHILRLSDEIAARPEVKTFLLRNAKFIRTLIVGEKEERLWKELLPSFVERARGDLYSHDKTKCEYMRGCDGGKFKVPLSYDLHEPFLCSCSRGKASKEFLSNKDWKGIAKHVSRAAISPLFHAALKETGATEAALSASGSGGMFGGGSRRPVDPFADLGPLADLLAGNMFR</sequence>
<evidence type="ECO:0000313" key="2">
    <source>
        <dbReference type="EMBL" id="RPA81527.1"/>
    </source>
</evidence>
<proteinExistence type="predicted"/>
<dbReference type="InterPro" id="IPR027974">
    <property type="entry name" value="DUF4470"/>
</dbReference>
<dbReference type="OrthoDB" id="432970at2759"/>
<dbReference type="STRING" id="1160509.A0A3N4I7S0"/>
<feature type="domain" description="DUF4470" evidence="1">
    <location>
        <begin position="16"/>
        <end position="107"/>
    </location>
</feature>
<gene>
    <name evidence="2" type="ORF">BJ508DRAFT_306563</name>
</gene>
<dbReference type="Proteomes" id="UP000275078">
    <property type="component" value="Unassembled WGS sequence"/>
</dbReference>